<organism evidence="2 3">
    <name type="scientific">Streptomyces lichenis</name>
    <dbReference type="NCBI Taxonomy" id="2306967"/>
    <lineage>
        <taxon>Bacteria</taxon>
        <taxon>Bacillati</taxon>
        <taxon>Actinomycetota</taxon>
        <taxon>Actinomycetes</taxon>
        <taxon>Kitasatosporales</taxon>
        <taxon>Streptomycetaceae</taxon>
        <taxon>Streptomyces</taxon>
    </lineage>
</organism>
<proteinExistence type="predicted"/>
<dbReference type="Proteomes" id="UP001522868">
    <property type="component" value="Unassembled WGS sequence"/>
</dbReference>
<name>A0ABT0IA59_9ACTN</name>
<sequence length="97" mass="9544">MASKLSLLATVVQPPTVTPQAPGELSNLVGTVLNLAAWAGTAAGVAGVLVTGAMMAISFKRGEGSEHMGRLGLILGGCVLVASAGPLVNFVFTPAAA</sequence>
<gene>
    <name evidence="2" type="ORF">M1O15_12575</name>
</gene>
<reference evidence="2 3" key="1">
    <citation type="submission" date="2022-04" db="EMBL/GenBank/DDBJ databases">
        <title>Streptomyces sp. nov. LCR6-01 isolated from Lichen of Dirinaria sp.</title>
        <authorList>
            <person name="Kanchanasin P."/>
            <person name="Tanasupawat S."/>
            <person name="Phongsopitanun W."/>
        </authorList>
    </citation>
    <scope>NUCLEOTIDE SEQUENCE [LARGE SCALE GENOMIC DNA]</scope>
    <source>
        <strain evidence="2 3">LCR6-01</strain>
    </source>
</reference>
<evidence type="ECO:0000313" key="2">
    <source>
        <dbReference type="EMBL" id="MCK8678216.1"/>
    </source>
</evidence>
<dbReference type="RefSeq" id="WP_248633812.1">
    <property type="nucleotide sequence ID" value="NZ_JALPTH010000010.1"/>
</dbReference>
<evidence type="ECO:0000313" key="3">
    <source>
        <dbReference type="Proteomes" id="UP001522868"/>
    </source>
</evidence>
<keyword evidence="1" id="KW-0472">Membrane</keyword>
<feature type="transmembrane region" description="Helical" evidence="1">
    <location>
        <begin position="35"/>
        <end position="59"/>
    </location>
</feature>
<evidence type="ECO:0000256" key="1">
    <source>
        <dbReference type="SAM" id="Phobius"/>
    </source>
</evidence>
<keyword evidence="1" id="KW-0812">Transmembrane</keyword>
<keyword evidence="1" id="KW-1133">Transmembrane helix</keyword>
<protein>
    <recommendedName>
        <fullName evidence="4">Conjugal transfer protein TrbC</fullName>
    </recommendedName>
</protein>
<evidence type="ECO:0008006" key="4">
    <source>
        <dbReference type="Google" id="ProtNLM"/>
    </source>
</evidence>
<accession>A0ABT0IA59</accession>
<feature type="transmembrane region" description="Helical" evidence="1">
    <location>
        <begin position="71"/>
        <end position="92"/>
    </location>
</feature>
<dbReference type="EMBL" id="JALPTH010000010">
    <property type="protein sequence ID" value="MCK8678216.1"/>
    <property type="molecule type" value="Genomic_DNA"/>
</dbReference>
<keyword evidence="3" id="KW-1185">Reference proteome</keyword>
<comment type="caution">
    <text evidence="2">The sequence shown here is derived from an EMBL/GenBank/DDBJ whole genome shotgun (WGS) entry which is preliminary data.</text>
</comment>